<dbReference type="GO" id="GO:0005886">
    <property type="term" value="C:plasma membrane"/>
    <property type="evidence" value="ECO:0007669"/>
    <property type="project" value="TreeGrafter"/>
</dbReference>
<comment type="subcellular location">
    <subcellularLocation>
        <location evidence="1">Membrane</location>
        <topology evidence="1">Multi-pass membrane protein</topology>
    </subcellularLocation>
</comment>
<keyword evidence="3 6" id="KW-0812">Transmembrane</keyword>
<feature type="transmembrane region" description="Helical" evidence="6">
    <location>
        <begin position="75"/>
        <end position="98"/>
    </location>
</feature>
<evidence type="ECO:0000256" key="1">
    <source>
        <dbReference type="ARBA" id="ARBA00004141"/>
    </source>
</evidence>
<evidence type="ECO:0000256" key="3">
    <source>
        <dbReference type="ARBA" id="ARBA00022692"/>
    </source>
</evidence>
<protein>
    <submittedName>
        <fullName evidence="7">DUF423 domain-containing protein</fullName>
    </submittedName>
</protein>
<feature type="transmembrane region" description="Helical" evidence="6">
    <location>
        <begin position="104"/>
        <end position="123"/>
    </location>
</feature>
<reference evidence="7 8" key="1">
    <citation type="submission" date="2019-01" db="EMBL/GenBank/DDBJ databases">
        <authorList>
            <person name="Chen W.-M."/>
        </authorList>
    </citation>
    <scope>NUCLEOTIDE SEQUENCE [LARGE SCALE GENOMIC DNA]</scope>
    <source>
        <strain evidence="7 8">FSY-15</strain>
    </source>
</reference>
<sequence>MKNTNLIVGFIQAALSVALGAFGAHSFHDFLLAANRIDTFETAAKYQMYGAFALILVGIWQNQMSNKIIRRGSRLLIAGSIIFPASLYLICLTGQTFWGAIAPIGGLSYILGFSFMAYAAWLASKN</sequence>
<name>A0A437PRW5_9BACT</name>
<dbReference type="Pfam" id="PF04241">
    <property type="entry name" value="DUF423"/>
    <property type="match status" value="1"/>
</dbReference>
<evidence type="ECO:0000313" key="7">
    <source>
        <dbReference type="EMBL" id="RVU24986.1"/>
    </source>
</evidence>
<comment type="caution">
    <text evidence="7">The sequence shown here is derived from an EMBL/GenBank/DDBJ whole genome shotgun (WGS) entry which is preliminary data.</text>
</comment>
<keyword evidence="5 6" id="KW-0472">Membrane</keyword>
<dbReference type="PANTHER" id="PTHR43461:SF1">
    <property type="entry name" value="TRANSMEMBRANE PROTEIN 256"/>
    <property type="match status" value="1"/>
</dbReference>
<keyword evidence="8" id="KW-1185">Reference proteome</keyword>
<dbReference type="AlphaFoldDB" id="A0A437PRW5"/>
<accession>A0A437PRW5</accession>
<dbReference type="OrthoDB" id="9802121at2"/>
<gene>
    <name evidence="7" type="ORF">EOJ36_08250</name>
</gene>
<dbReference type="PANTHER" id="PTHR43461">
    <property type="entry name" value="TRANSMEMBRANE PROTEIN 256"/>
    <property type="match status" value="1"/>
</dbReference>
<dbReference type="InterPro" id="IPR006696">
    <property type="entry name" value="DUF423"/>
</dbReference>
<dbReference type="RefSeq" id="WP_127804221.1">
    <property type="nucleotide sequence ID" value="NZ_SACY01000003.1"/>
</dbReference>
<dbReference type="EMBL" id="SACY01000003">
    <property type="protein sequence ID" value="RVU24986.1"/>
    <property type="molecule type" value="Genomic_DNA"/>
</dbReference>
<proteinExistence type="inferred from homology"/>
<evidence type="ECO:0000256" key="2">
    <source>
        <dbReference type="ARBA" id="ARBA00009694"/>
    </source>
</evidence>
<evidence type="ECO:0000256" key="5">
    <source>
        <dbReference type="ARBA" id="ARBA00023136"/>
    </source>
</evidence>
<evidence type="ECO:0000256" key="6">
    <source>
        <dbReference type="SAM" id="Phobius"/>
    </source>
</evidence>
<comment type="similarity">
    <text evidence="2">Belongs to the UPF0382 family.</text>
</comment>
<organism evidence="7 8">
    <name type="scientific">Sandaracinomonas limnophila</name>
    <dbReference type="NCBI Taxonomy" id="1862386"/>
    <lineage>
        <taxon>Bacteria</taxon>
        <taxon>Pseudomonadati</taxon>
        <taxon>Bacteroidota</taxon>
        <taxon>Cytophagia</taxon>
        <taxon>Cytophagales</taxon>
        <taxon>Flectobacillaceae</taxon>
        <taxon>Sandaracinomonas</taxon>
    </lineage>
</organism>
<evidence type="ECO:0000313" key="8">
    <source>
        <dbReference type="Proteomes" id="UP000282832"/>
    </source>
</evidence>
<dbReference type="Proteomes" id="UP000282832">
    <property type="component" value="Unassembled WGS sequence"/>
</dbReference>
<feature type="transmembrane region" description="Helical" evidence="6">
    <location>
        <begin position="47"/>
        <end position="63"/>
    </location>
</feature>
<keyword evidence="4 6" id="KW-1133">Transmembrane helix</keyword>
<evidence type="ECO:0000256" key="4">
    <source>
        <dbReference type="ARBA" id="ARBA00022989"/>
    </source>
</evidence>